<keyword evidence="2" id="KW-1185">Reference proteome</keyword>
<accession>A0ABW5DD75</accession>
<sequence length="243" mass="27852">MGLVIQIGPKDTFNIAERRFRLIEAFPETNTAHIQELGEEPLLVSYEKWTKISGSIALRLTQVSSRFSVKVDIEAPQTIPIWRNGKSWVEREDVALLAPVPIMHLESGLETVQQYGRVAFGSMAWERFDALSAMLQGRPCQVFIYASHGQPAPVPHVTWVATYLRWVESRNGAHRDGLKYRPKSTFNDPSDNLGHWAIFWEVTDLRKLEPAERIPMDRFRGLDQKKNYLKTFRPEGPVLVEPL</sequence>
<evidence type="ECO:0000313" key="2">
    <source>
        <dbReference type="Proteomes" id="UP001597373"/>
    </source>
</evidence>
<dbReference type="RefSeq" id="WP_345099976.1">
    <property type="nucleotide sequence ID" value="NZ_BAABGS010000073.1"/>
</dbReference>
<name>A0ABW5DD75_9HYPH</name>
<comment type="caution">
    <text evidence="1">The sequence shown here is derived from an EMBL/GenBank/DDBJ whole genome shotgun (WGS) entry which is preliminary data.</text>
</comment>
<evidence type="ECO:0000313" key="1">
    <source>
        <dbReference type="EMBL" id="MFD2258435.1"/>
    </source>
</evidence>
<proteinExistence type="predicted"/>
<protein>
    <submittedName>
        <fullName evidence="1">Uncharacterized protein</fullName>
    </submittedName>
</protein>
<gene>
    <name evidence="1" type="ORF">ACFSMZ_01450</name>
</gene>
<organism evidence="1 2">
    <name type="scientific">Chelativorans composti</name>
    <dbReference type="NCBI Taxonomy" id="768533"/>
    <lineage>
        <taxon>Bacteria</taxon>
        <taxon>Pseudomonadati</taxon>
        <taxon>Pseudomonadota</taxon>
        <taxon>Alphaproteobacteria</taxon>
        <taxon>Hyphomicrobiales</taxon>
        <taxon>Phyllobacteriaceae</taxon>
        <taxon>Chelativorans</taxon>
    </lineage>
</organism>
<dbReference type="Proteomes" id="UP001597373">
    <property type="component" value="Unassembled WGS sequence"/>
</dbReference>
<dbReference type="EMBL" id="JBHUIR010000005">
    <property type="protein sequence ID" value="MFD2258435.1"/>
    <property type="molecule type" value="Genomic_DNA"/>
</dbReference>
<reference evidence="2" key="1">
    <citation type="journal article" date="2019" name="Int. J. Syst. Evol. Microbiol.">
        <title>The Global Catalogue of Microorganisms (GCM) 10K type strain sequencing project: providing services to taxonomists for standard genome sequencing and annotation.</title>
        <authorList>
            <consortium name="The Broad Institute Genomics Platform"/>
            <consortium name="The Broad Institute Genome Sequencing Center for Infectious Disease"/>
            <person name="Wu L."/>
            <person name="Ma J."/>
        </authorList>
    </citation>
    <scope>NUCLEOTIDE SEQUENCE [LARGE SCALE GENOMIC DNA]</scope>
    <source>
        <strain evidence="2">KCTC 23707</strain>
    </source>
</reference>